<keyword evidence="2" id="KW-1185">Reference proteome</keyword>
<dbReference type="HOGENOM" id="CLU_588385_0_0_1"/>
<sequence length="465" mass="53231">MYNNKWTELVKKAEESEVNKLSAIADNLRIGYQISLLEVIATERDLANRMMEETALYFIQRIHDLQSQIKKLFTSLLQTNEQLKINKTELTSWECLLKDVVGQFQKFVNYVLQAVPGDAEYLISLEKLLERRKESYGERMKDVEKFTEAVHPIPSAEKLSIPESVSSEQMSVVIQTIMESILYRGIVQVTKKPSHEGVLREKPRKKISGPESTLLTPTTATISFSLESALSTTISPLRASWSSCATDKSFTIRPHIEKEDFWDEAGEFEQEYELVEDLWSEFPDLDDEAIIEEFIYGDIWNLDSEAHATEQDLDTNALLYGQQWMPLTELFDGDIEKEHDLFDEYSSIISPTVVTDYLQYLNNGIEASAIEASIISLESKYLSSDFISSTTLDLDFCEDGRYKRTKSMMEIEAARFAKKYTDFKFVGTDLPPTPSVKDTFVQGRILSILDIMRAHPKLHNVLVEP</sequence>
<dbReference type="VEuPathDB" id="VectorBase:RPRC005627"/>
<dbReference type="AlphaFoldDB" id="T1HNK3"/>
<dbReference type="InParanoid" id="T1HNK3"/>
<dbReference type="EnsemblMetazoa" id="RPRC005627-RA">
    <property type="protein sequence ID" value="RPRC005627-PA"/>
    <property type="gene ID" value="RPRC005627"/>
</dbReference>
<reference evidence="1" key="1">
    <citation type="submission" date="2015-05" db="UniProtKB">
        <authorList>
            <consortium name="EnsemblMetazoa"/>
        </authorList>
    </citation>
    <scope>IDENTIFICATION</scope>
</reference>
<organism evidence="1 2">
    <name type="scientific">Rhodnius prolixus</name>
    <name type="common">Triatomid bug</name>
    <dbReference type="NCBI Taxonomy" id="13249"/>
    <lineage>
        <taxon>Eukaryota</taxon>
        <taxon>Metazoa</taxon>
        <taxon>Ecdysozoa</taxon>
        <taxon>Arthropoda</taxon>
        <taxon>Hexapoda</taxon>
        <taxon>Insecta</taxon>
        <taxon>Pterygota</taxon>
        <taxon>Neoptera</taxon>
        <taxon>Paraneoptera</taxon>
        <taxon>Hemiptera</taxon>
        <taxon>Heteroptera</taxon>
        <taxon>Panheteroptera</taxon>
        <taxon>Cimicomorpha</taxon>
        <taxon>Reduviidae</taxon>
        <taxon>Triatominae</taxon>
        <taxon>Rhodnius</taxon>
    </lineage>
</organism>
<dbReference type="EMBL" id="ACPB03007652">
    <property type="status" value="NOT_ANNOTATED_CDS"/>
    <property type="molecule type" value="Genomic_DNA"/>
</dbReference>
<dbReference type="Proteomes" id="UP000015103">
    <property type="component" value="Unassembled WGS sequence"/>
</dbReference>
<protein>
    <submittedName>
        <fullName evidence="1">Uncharacterized protein</fullName>
    </submittedName>
</protein>
<evidence type="ECO:0000313" key="2">
    <source>
        <dbReference type="Proteomes" id="UP000015103"/>
    </source>
</evidence>
<accession>T1HNK3</accession>
<name>T1HNK3_RHOPR</name>
<proteinExistence type="predicted"/>
<evidence type="ECO:0000313" key="1">
    <source>
        <dbReference type="EnsemblMetazoa" id="RPRC005627-PA"/>
    </source>
</evidence>